<dbReference type="AlphaFoldDB" id="A0A0R2FRU4"/>
<protein>
    <recommendedName>
        <fullName evidence="3">GIY-YIG nuclease family protein</fullName>
    </recommendedName>
</protein>
<reference evidence="1 2" key="1">
    <citation type="journal article" date="2015" name="Genome Announc.">
        <title>Expanding the biotechnology potential of lactobacilli through comparative genomics of 213 strains and associated genera.</title>
        <authorList>
            <person name="Sun Z."/>
            <person name="Harris H.M."/>
            <person name="McCann A."/>
            <person name="Guo C."/>
            <person name="Argimon S."/>
            <person name="Zhang W."/>
            <person name="Yang X."/>
            <person name="Jeffery I.B."/>
            <person name="Cooney J.C."/>
            <person name="Kagawa T.F."/>
            <person name="Liu W."/>
            <person name="Song Y."/>
            <person name="Salvetti E."/>
            <person name="Wrobel A."/>
            <person name="Rasinkangas P."/>
            <person name="Parkhill J."/>
            <person name="Rea M.C."/>
            <person name="O'Sullivan O."/>
            <person name="Ritari J."/>
            <person name="Douillard F.P."/>
            <person name="Paul Ross R."/>
            <person name="Yang R."/>
            <person name="Briner A.E."/>
            <person name="Felis G.E."/>
            <person name="de Vos W.M."/>
            <person name="Barrangou R."/>
            <person name="Klaenhammer T.R."/>
            <person name="Caufield P.W."/>
            <person name="Cui Y."/>
            <person name="Zhang H."/>
            <person name="O'Toole P.W."/>
        </authorList>
    </citation>
    <scope>NUCLEOTIDE SEQUENCE [LARGE SCALE GENOMIC DNA]</scope>
    <source>
        <strain evidence="1 2">ATCC 27304</strain>
    </source>
</reference>
<dbReference type="OrthoDB" id="5917870at2"/>
<sequence>MKTELWNGYQIRFVEKMGYRFGSEVFLKDPYVERLNINDGKFLLTQSGDVYYETDIFDCDNGTILVPDVVIELGDYLDKLGKIKSKFIFALNSGLSKLSFSFFPKKHPSEISLLAEKIANLSDFDNYFLNNCNFTKRLNKVTSQGYVYFLKSKNGLVKIGCTSNLGRRIKAIQAMNPEKLVLIGKIKTSKWYQLENEIHNFFKKYLIHGEWYDIKENNLMALQDKYGLNVSISETIYNSDKQLVTE</sequence>
<accession>A0A0R2FRU4</accession>
<dbReference type="RefSeq" id="WP_056990880.1">
    <property type="nucleotide sequence ID" value="NZ_JQAR01000005.1"/>
</dbReference>
<evidence type="ECO:0008006" key="3">
    <source>
        <dbReference type="Google" id="ProtNLM"/>
    </source>
</evidence>
<dbReference type="Proteomes" id="UP000051727">
    <property type="component" value="Unassembled WGS sequence"/>
</dbReference>
<dbReference type="EMBL" id="JQAR01000005">
    <property type="protein sequence ID" value="KRN31137.1"/>
    <property type="molecule type" value="Genomic_DNA"/>
</dbReference>
<dbReference type="Pfam" id="PF13455">
    <property type="entry name" value="MUG113"/>
    <property type="match status" value="1"/>
</dbReference>
<proteinExistence type="predicted"/>
<evidence type="ECO:0000313" key="2">
    <source>
        <dbReference type="Proteomes" id="UP000051727"/>
    </source>
</evidence>
<name>A0A0R2FRU4_9LACO</name>
<dbReference type="PATRIC" id="fig|1618.3.peg.1985"/>
<dbReference type="STRING" id="1618.IV36_GL001946"/>
<gene>
    <name evidence="1" type="ORF">IV36_GL001946</name>
</gene>
<evidence type="ECO:0000313" key="1">
    <source>
        <dbReference type="EMBL" id="KRN31137.1"/>
    </source>
</evidence>
<organism evidence="1 2">
    <name type="scientific">Liquorilactobacillus mali</name>
    <dbReference type="NCBI Taxonomy" id="1618"/>
    <lineage>
        <taxon>Bacteria</taxon>
        <taxon>Bacillati</taxon>
        <taxon>Bacillota</taxon>
        <taxon>Bacilli</taxon>
        <taxon>Lactobacillales</taxon>
        <taxon>Lactobacillaceae</taxon>
        <taxon>Liquorilactobacillus</taxon>
    </lineage>
</organism>
<comment type="caution">
    <text evidence="1">The sequence shown here is derived from an EMBL/GenBank/DDBJ whole genome shotgun (WGS) entry which is preliminary data.</text>
</comment>